<dbReference type="Gene3D" id="3.30.470.10">
    <property type="match status" value="1"/>
</dbReference>
<dbReference type="InterPro" id="IPR036038">
    <property type="entry name" value="Aminotransferase-like"/>
</dbReference>
<dbReference type="InterPro" id="IPR005784">
    <property type="entry name" value="D_amino_transT"/>
</dbReference>
<evidence type="ECO:0000256" key="3">
    <source>
        <dbReference type="ARBA" id="ARBA00011738"/>
    </source>
</evidence>
<dbReference type="OrthoDB" id="9805628at2"/>
<evidence type="ECO:0000313" key="14">
    <source>
        <dbReference type="Proteomes" id="UP000010880"/>
    </source>
</evidence>
<evidence type="ECO:0000256" key="10">
    <source>
        <dbReference type="RuleBase" id="RU004106"/>
    </source>
</evidence>
<dbReference type="PANTHER" id="PTHR42743:SF10">
    <property type="entry name" value="D-ALANINE AMINOTRANSFERASE"/>
    <property type="match status" value="1"/>
</dbReference>
<protein>
    <recommendedName>
        <fullName evidence="5 12">D-alanine aminotransferase</fullName>
        <ecNumber evidence="4 12">2.6.1.21</ecNumber>
    </recommendedName>
</protein>
<evidence type="ECO:0000256" key="11">
    <source>
        <dbReference type="RuleBase" id="RU004516"/>
    </source>
</evidence>
<comment type="similarity">
    <text evidence="2 10">Belongs to the class-IV pyridoxal-phosphate-dependent aminotransferase family.</text>
</comment>
<comment type="function">
    <text evidence="12">Acts on the D-isomers of alanine, leucine, aspartate, glutamate, aminobutyrate, norvaline and asparagine. The enzyme transfers an amino group from a substrate D-amino acid to the pyridoxal phosphate cofactor to form pyridoxamine and an alpha-keto acid in the first half-reaction.</text>
</comment>
<evidence type="ECO:0000256" key="1">
    <source>
        <dbReference type="ARBA" id="ARBA00001933"/>
    </source>
</evidence>
<comment type="catalytic activity">
    <reaction evidence="9 12">
        <text>D-alanine + 2-oxoglutarate = D-glutamate + pyruvate</text>
        <dbReference type="Rhea" id="RHEA:15869"/>
        <dbReference type="ChEBI" id="CHEBI:15361"/>
        <dbReference type="ChEBI" id="CHEBI:16810"/>
        <dbReference type="ChEBI" id="CHEBI:29986"/>
        <dbReference type="ChEBI" id="CHEBI:57416"/>
        <dbReference type="EC" id="2.6.1.21"/>
    </reaction>
</comment>
<dbReference type="STRING" id="748449.Halha_0362"/>
<keyword evidence="14" id="KW-1185">Reference proteome</keyword>
<dbReference type="Proteomes" id="UP000010880">
    <property type="component" value="Chromosome"/>
</dbReference>
<dbReference type="EMBL" id="CP003359">
    <property type="protein sequence ID" value="AGB40364.1"/>
    <property type="molecule type" value="Genomic_DNA"/>
</dbReference>
<comment type="subunit">
    <text evidence="3">Homodimer.</text>
</comment>
<keyword evidence="8 11" id="KW-0663">Pyridoxal phosphate</keyword>
<evidence type="ECO:0000256" key="5">
    <source>
        <dbReference type="ARBA" id="ARBA00021779"/>
    </source>
</evidence>
<reference evidence="14" key="1">
    <citation type="submission" date="2012-02" db="EMBL/GenBank/DDBJ databases">
        <title>The complete genome of Halobacteroides halobius DSM 5150.</title>
        <authorList>
            <person name="Lucas S."/>
            <person name="Copeland A."/>
            <person name="Lapidus A."/>
            <person name="Glavina del Rio T."/>
            <person name="Dalin E."/>
            <person name="Tice H."/>
            <person name="Bruce D."/>
            <person name="Goodwin L."/>
            <person name="Pitluck S."/>
            <person name="Peters L."/>
            <person name="Mikhailova N."/>
            <person name="Gu W."/>
            <person name="Kyrpides N."/>
            <person name="Mavromatis K."/>
            <person name="Ivanova N."/>
            <person name="Brettin T."/>
            <person name="Detter J.C."/>
            <person name="Han C."/>
            <person name="Larimer F."/>
            <person name="Land M."/>
            <person name="Hauser L."/>
            <person name="Markowitz V."/>
            <person name="Cheng J.-F."/>
            <person name="Hugenholtz P."/>
            <person name="Woyke T."/>
            <person name="Wu D."/>
            <person name="Tindall B."/>
            <person name="Pomrenke H."/>
            <person name="Brambilla E."/>
            <person name="Klenk H.-P."/>
            <person name="Eisen J.A."/>
        </authorList>
    </citation>
    <scope>NUCLEOTIDE SEQUENCE [LARGE SCALE GENOMIC DNA]</scope>
    <source>
        <strain evidence="14">ATCC 35273 / DSM 5150 / MD-1</strain>
    </source>
</reference>
<dbReference type="GO" id="GO:0046416">
    <property type="term" value="P:D-amino acid metabolic process"/>
    <property type="evidence" value="ECO:0007669"/>
    <property type="project" value="InterPro"/>
</dbReference>
<gene>
    <name evidence="13" type="ordered locus">Halha_0362</name>
</gene>
<dbReference type="PROSITE" id="PS00770">
    <property type="entry name" value="AA_TRANSFER_CLASS_4"/>
    <property type="match status" value="1"/>
</dbReference>
<proteinExistence type="inferred from homology"/>
<dbReference type="GO" id="GO:0046394">
    <property type="term" value="P:carboxylic acid biosynthetic process"/>
    <property type="evidence" value="ECO:0007669"/>
    <property type="project" value="UniProtKB-ARBA"/>
</dbReference>
<name>L0K7P3_HALHC</name>
<evidence type="ECO:0000256" key="6">
    <source>
        <dbReference type="ARBA" id="ARBA00022576"/>
    </source>
</evidence>
<dbReference type="InterPro" id="IPR043131">
    <property type="entry name" value="BCAT-like_N"/>
</dbReference>
<dbReference type="PATRIC" id="fig|748449.3.peg.341"/>
<organism evidence="13 14">
    <name type="scientific">Halobacteroides halobius (strain ATCC 35273 / DSM 5150 / MD-1)</name>
    <dbReference type="NCBI Taxonomy" id="748449"/>
    <lineage>
        <taxon>Bacteria</taxon>
        <taxon>Bacillati</taxon>
        <taxon>Bacillota</taxon>
        <taxon>Clostridia</taxon>
        <taxon>Halanaerobiales</taxon>
        <taxon>Halobacteroidaceae</taxon>
        <taxon>Halobacteroides</taxon>
    </lineage>
</organism>
<dbReference type="Gene3D" id="3.20.10.10">
    <property type="entry name" value="D-amino Acid Aminotransferase, subunit A, domain 2"/>
    <property type="match status" value="1"/>
</dbReference>
<dbReference type="Pfam" id="PF01063">
    <property type="entry name" value="Aminotran_4"/>
    <property type="match status" value="1"/>
</dbReference>
<dbReference type="EC" id="2.6.1.21" evidence="4 12"/>
<dbReference type="KEGG" id="hhl:Halha_0362"/>
<dbReference type="FunFam" id="3.20.10.10:FF:000002">
    <property type="entry name" value="D-alanine aminotransferase"/>
    <property type="match status" value="1"/>
</dbReference>
<dbReference type="GO" id="GO:0008652">
    <property type="term" value="P:amino acid biosynthetic process"/>
    <property type="evidence" value="ECO:0007669"/>
    <property type="project" value="UniProtKB-ARBA"/>
</dbReference>
<dbReference type="PANTHER" id="PTHR42743">
    <property type="entry name" value="AMINO-ACID AMINOTRANSFERASE"/>
    <property type="match status" value="1"/>
</dbReference>
<dbReference type="GO" id="GO:0047810">
    <property type="term" value="F:D-alanine-2-oxoglutarate aminotransferase activity"/>
    <property type="evidence" value="ECO:0007669"/>
    <property type="project" value="UniProtKB-EC"/>
</dbReference>
<evidence type="ECO:0000256" key="2">
    <source>
        <dbReference type="ARBA" id="ARBA00009320"/>
    </source>
</evidence>
<dbReference type="HOGENOM" id="CLU_020844_4_1_9"/>
<dbReference type="InterPro" id="IPR018300">
    <property type="entry name" value="Aminotrans_IV_CS"/>
</dbReference>
<evidence type="ECO:0000256" key="4">
    <source>
        <dbReference type="ARBA" id="ARBA00012874"/>
    </source>
</evidence>
<evidence type="ECO:0000256" key="9">
    <source>
        <dbReference type="ARBA" id="ARBA00047911"/>
    </source>
</evidence>
<dbReference type="SUPFAM" id="SSF56752">
    <property type="entry name" value="D-aminoacid aminotransferase-like PLP-dependent enzymes"/>
    <property type="match status" value="1"/>
</dbReference>
<evidence type="ECO:0000256" key="12">
    <source>
        <dbReference type="RuleBase" id="RU004520"/>
    </source>
</evidence>
<dbReference type="eggNOG" id="COG0115">
    <property type="taxonomic scope" value="Bacteria"/>
</dbReference>
<evidence type="ECO:0000256" key="7">
    <source>
        <dbReference type="ARBA" id="ARBA00022679"/>
    </source>
</evidence>
<dbReference type="InterPro" id="IPR050571">
    <property type="entry name" value="Class-IV_PLP-Dep_Aminotrnsfr"/>
</dbReference>
<dbReference type="GO" id="GO:0030170">
    <property type="term" value="F:pyridoxal phosphate binding"/>
    <property type="evidence" value="ECO:0007669"/>
    <property type="project" value="InterPro"/>
</dbReference>
<dbReference type="GO" id="GO:0005829">
    <property type="term" value="C:cytosol"/>
    <property type="evidence" value="ECO:0007669"/>
    <property type="project" value="TreeGrafter"/>
</dbReference>
<dbReference type="InterPro" id="IPR001544">
    <property type="entry name" value="Aminotrans_IV"/>
</dbReference>
<sequence length="287" mass="32484">MENLAYVNGEFMELRQAKISIEDRGFQFGDGIYEVIKLYQGRLFKLEEHLERLLTSATSINLNLDYTVNELKELCQEVLSCNRTNPRSKSGSLYLQVTRGEAPRSHSYHDGIETTLIAYLLPAKSISNQLREKGVSVITIPDKRWGYCNIKTINLLPNILGKQQAKKAGVYEAVFVDDNKVTEGTSSNIFIVKNGMILTHPANENILGGITRQVVLKLARNRFKVKEKPFTACDLYQAEEVFITSTTKEVLGVTKVDDKEINGGQIGRVTTKLHKDYKEYIAKFKKN</sequence>
<keyword evidence="6 13" id="KW-0032">Aminotransferase</keyword>
<dbReference type="AlphaFoldDB" id="L0K7P3"/>
<dbReference type="InterPro" id="IPR043132">
    <property type="entry name" value="BCAT-like_C"/>
</dbReference>
<keyword evidence="7 13" id="KW-0808">Transferase</keyword>
<accession>L0K7P3</accession>
<dbReference type="RefSeq" id="WP_015326090.1">
    <property type="nucleotide sequence ID" value="NC_019978.1"/>
</dbReference>
<dbReference type="NCBIfam" id="TIGR01121">
    <property type="entry name" value="D_amino_aminoT"/>
    <property type="match status" value="1"/>
</dbReference>
<comment type="cofactor">
    <cofactor evidence="1 11">
        <name>pyridoxal 5'-phosphate</name>
        <dbReference type="ChEBI" id="CHEBI:597326"/>
    </cofactor>
</comment>
<evidence type="ECO:0000256" key="8">
    <source>
        <dbReference type="ARBA" id="ARBA00022898"/>
    </source>
</evidence>
<dbReference type="CDD" id="cd01558">
    <property type="entry name" value="D-AAT_like"/>
    <property type="match status" value="1"/>
</dbReference>
<evidence type="ECO:0000313" key="13">
    <source>
        <dbReference type="EMBL" id="AGB40364.1"/>
    </source>
</evidence>